<evidence type="ECO:0000259" key="1">
    <source>
        <dbReference type="Pfam" id="PF05731"/>
    </source>
</evidence>
<organism evidence="4">
    <name type="scientific">Gongylonema pulchrum</name>
    <dbReference type="NCBI Taxonomy" id="637853"/>
    <lineage>
        <taxon>Eukaryota</taxon>
        <taxon>Metazoa</taxon>
        <taxon>Ecdysozoa</taxon>
        <taxon>Nematoda</taxon>
        <taxon>Chromadorea</taxon>
        <taxon>Rhabditida</taxon>
        <taxon>Spirurina</taxon>
        <taxon>Spiruromorpha</taxon>
        <taxon>Spiruroidea</taxon>
        <taxon>Gongylonematidae</taxon>
        <taxon>Gongylonema</taxon>
    </lineage>
</organism>
<dbReference type="EMBL" id="UYRT01022357">
    <property type="protein sequence ID" value="VDK60526.1"/>
    <property type="molecule type" value="Genomic_DNA"/>
</dbReference>
<dbReference type="WBParaSite" id="GPUH_0000803801-mRNA-1">
    <property type="protein sequence ID" value="GPUH_0000803801-mRNA-1"/>
    <property type="gene ID" value="GPUH_0000803801"/>
</dbReference>
<dbReference type="SUPFAM" id="SSF140864">
    <property type="entry name" value="TROVE domain-like"/>
    <property type="match status" value="1"/>
</dbReference>
<evidence type="ECO:0000313" key="4">
    <source>
        <dbReference type="WBParaSite" id="GPUH_0000803801-mRNA-1"/>
    </source>
</evidence>
<name>A0A183DH38_9BILA</name>
<dbReference type="Pfam" id="PF05731">
    <property type="entry name" value="TROVE"/>
    <property type="match status" value="1"/>
</dbReference>
<dbReference type="Proteomes" id="UP000271098">
    <property type="component" value="Unassembled WGS sequence"/>
</dbReference>
<dbReference type="GO" id="GO:0003723">
    <property type="term" value="F:RNA binding"/>
    <property type="evidence" value="ECO:0007669"/>
    <property type="project" value="InterPro"/>
</dbReference>
<dbReference type="InterPro" id="IPR037214">
    <property type="entry name" value="TROVE_dom_sf"/>
</dbReference>
<gene>
    <name evidence="2" type="ORF">GPUH_LOCUS8028</name>
</gene>
<keyword evidence="3" id="KW-1185">Reference proteome</keyword>
<feature type="domain" description="TROVE" evidence="1">
    <location>
        <begin position="2"/>
        <end position="46"/>
    </location>
</feature>
<accession>A0A183DH38</accession>
<reference evidence="4" key="1">
    <citation type="submission" date="2016-06" db="UniProtKB">
        <authorList>
            <consortium name="WormBaseParasite"/>
        </authorList>
    </citation>
    <scope>IDENTIFICATION</scope>
</reference>
<proteinExistence type="predicted"/>
<sequence length="97" mass="10965">MREHIPMALINSKPVWAALLAKMPMMALLKNMCKLAAVGILVEADENRYVRTGTQPGVEFFSVSWEAGRSIRIHHQKRLKAFLKSLSSLLLSDFPRT</sequence>
<evidence type="ECO:0000313" key="3">
    <source>
        <dbReference type="Proteomes" id="UP000271098"/>
    </source>
</evidence>
<evidence type="ECO:0000313" key="2">
    <source>
        <dbReference type="EMBL" id="VDK60526.1"/>
    </source>
</evidence>
<reference evidence="2 3" key="2">
    <citation type="submission" date="2018-11" db="EMBL/GenBank/DDBJ databases">
        <authorList>
            <consortium name="Pathogen Informatics"/>
        </authorList>
    </citation>
    <scope>NUCLEOTIDE SEQUENCE [LARGE SCALE GENOMIC DNA]</scope>
</reference>
<dbReference type="InterPro" id="IPR008858">
    <property type="entry name" value="TROVE_dom"/>
</dbReference>
<dbReference type="AlphaFoldDB" id="A0A183DH38"/>
<protein>
    <submittedName>
        <fullName evidence="4">TROVE domain-containing protein</fullName>
    </submittedName>
</protein>